<keyword evidence="1" id="KW-0614">Plasmid</keyword>
<reference evidence="1" key="1">
    <citation type="submission" date="2020-02" db="EMBL/GenBank/DDBJ databases">
        <authorList>
            <person name="Hu X."/>
            <person name="Yuan Z."/>
            <person name="Cheng J."/>
            <person name="Geng P."/>
        </authorList>
    </citation>
    <scope>NUCLEOTIDE SEQUENCE</scope>
    <source>
        <strain evidence="1">SSII-1</strain>
        <plasmid evidence="1">pSSII-1</plasmid>
    </source>
</reference>
<dbReference type="Pfam" id="PF25680">
    <property type="entry name" value="Mom"/>
    <property type="match status" value="1"/>
</dbReference>
<dbReference type="InterPro" id="IPR057895">
    <property type="entry name" value="Mom"/>
</dbReference>
<geneLocation type="plasmid" evidence="1">
    <name>pSSII-1</name>
</geneLocation>
<dbReference type="EMBL" id="MT075580">
    <property type="protein sequence ID" value="QIS31280.1"/>
    <property type="molecule type" value="Genomic_DNA"/>
</dbReference>
<dbReference type="AlphaFoldDB" id="A0A6H0A0R4"/>
<proteinExistence type="predicted"/>
<accession>A0A6H0A0R4</accession>
<dbReference type="InterPro" id="IPR053780">
    <property type="entry name" value="Gp66-like"/>
</dbReference>
<dbReference type="RefSeq" id="WP_051889541.1">
    <property type="nucleotide sequence ID" value="NZ_CP064071.1"/>
</dbReference>
<protein>
    <submittedName>
        <fullName evidence="1">Uncharacterized protein</fullName>
    </submittedName>
</protein>
<dbReference type="NCBIfam" id="NF045478">
    <property type="entry name" value="XF1762_fam"/>
    <property type="match status" value="1"/>
</dbReference>
<sequence>MYVIADMNTGEKLLIADTRDELIEKAIKINEESDFDLFGFTYIGKEKKAPIKESKFVWIFLDKVNENYIAIPERDLTDKARYIIEGKGFDLFADSVLEGEVKSYMAEMAFYAKPVKYEIVPVTLKEAQQFVDQYHRHHKQPQGHKFSIGLQINNKLIGVIIAGRPVSRLLDNKQTLEVTRCCVIEGFKNAVSKLYSSVCKAAKAFGYKKVITYTLATETGSSMKAAGFKLDVISAGGSWNSKSRQRVDKHPTTPKFRWVKNL</sequence>
<organism evidence="1">
    <name type="scientific">Lysinibacillus sphaericus</name>
    <name type="common">Bacillus sphaericus</name>
    <dbReference type="NCBI Taxonomy" id="1421"/>
    <lineage>
        <taxon>Bacteria</taxon>
        <taxon>Bacillati</taxon>
        <taxon>Bacillota</taxon>
        <taxon>Bacilli</taxon>
        <taxon>Bacillales</taxon>
        <taxon>Bacillaceae</taxon>
        <taxon>Lysinibacillus</taxon>
    </lineage>
</organism>
<name>A0A6H0A0R4_LYSSH</name>
<evidence type="ECO:0000313" key="1">
    <source>
        <dbReference type="EMBL" id="QIS31280.1"/>
    </source>
</evidence>